<accession>A0A372FQY4</accession>
<sequence length="96" mass="10393">MVSPVQRRSDEIAASYAYEPGALVWVWAPRDAQWCPGRIENRSAVAVLATYRRPGGATGVDSVLPRDVMARTDPDPIFDRVDGALPLRSVASTVPA</sequence>
<evidence type="ECO:0000313" key="2">
    <source>
        <dbReference type="Proteomes" id="UP000262621"/>
    </source>
</evidence>
<name>A0A372FQY4_9ACTN</name>
<dbReference type="Proteomes" id="UP000262621">
    <property type="component" value="Unassembled WGS sequence"/>
</dbReference>
<proteinExistence type="predicted"/>
<gene>
    <name evidence="1" type="ORF">D0Q02_30405</name>
</gene>
<reference evidence="1 2" key="1">
    <citation type="submission" date="2018-08" db="EMBL/GenBank/DDBJ databases">
        <title>Verrucosispora craniellae sp. nov., isolated from a marine sponge in the South China Sea.</title>
        <authorList>
            <person name="Li L."/>
            <person name="Lin H.W."/>
        </authorList>
    </citation>
    <scope>NUCLEOTIDE SEQUENCE [LARGE SCALE GENOMIC DNA]</scope>
    <source>
        <strain evidence="1 2">LHW63014</strain>
    </source>
</reference>
<organism evidence="1 2">
    <name type="scientific">Micromonospora craniellae</name>
    <dbReference type="NCBI Taxonomy" id="2294034"/>
    <lineage>
        <taxon>Bacteria</taxon>
        <taxon>Bacillati</taxon>
        <taxon>Actinomycetota</taxon>
        <taxon>Actinomycetes</taxon>
        <taxon>Micromonosporales</taxon>
        <taxon>Micromonosporaceae</taxon>
        <taxon>Micromonospora</taxon>
    </lineage>
</organism>
<comment type="caution">
    <text evidence="1">The sequence shown here is derived from an EMBL/GenBank/DDBJ whole genome shotgun (WGS) entry which is preliminary data.</text>
</comment>
<evidence type="ECO:0000313" key="1">
    <source>
        <dbReference type="EMBL" id="RFS40500.1"/>
    </source>
</evidence>
<keyword evidence="2" id="KW-1185">Reference proteome</keyword>
<protein>
    <submittedName>
        <fullName evidence="1">Uncharacterized protein</fullName>
    </submittedName>
</protein>
<dbReference type="AlphaFoldDB" id="A0A372FQY4"/>
<dbReference type="EMBL" id="QVFU01000105">
    <property type="protein sequence ID" value="RFS40500.1"/>
    <property type="molecule type" value="Genomic_DNA"/>
</dbReference>